<dbReference type="AlphaFoldDB" id="A0A844F1A3"/>
<comment type="caution">
    <text evidence="1">The sequence shown here is derived from an EMBL/GenBank/DDBJ whole genome shotgun (WGS) entry which is preliminary data.</text>
</comment>
<dbReference type="EMBL" id="VUMB01000003">
    <property type="protein sequence ID" value="MSS39088.1"/>
    <property type="molecule type" value="Genomic_DNA"/>
</dbReference>
<evidence type="ECO:0000313" key="1">
    <source>
        <dbReference type="EMBL" id="MSS39088.1"/>
    </source>
</evidence>
<dbReference type="PIRSF" id="PIRSF021435">
    <property type="entry name" value="SpoIIIAB"/>
    <property type="match status" value="1"/>
</dbReference>
<dbReference type="RefSeq" id="WP_004605968.1">
    <property type="nucleotide sequence ID" value="NZ_AP024846.1"/>
</dbReference>
<protein>
    <recommendedName>
        <fullName evidence="3">Stage III sporulation protein AB</fullName>
    </recommendedName>
</protein>
<proteinExistence type="predicted"/>
<dbReference type="Proteomes" id="UP000462363">
    <property type="component" value="Unassembled WGS sequence"/>
</dbReference>
<gene>
    <name evidence="1" type="ORF">FYJ37_01655</name>
</gene>
<evidence type="ECO:0000313" key="2">
    <source>
        <dbReference type="Proteomes" id="UP000462363"/>
    </source>
</evidence>
<accession>A0A844F1A3</accession>
<name>A0A844F1A3_CLOSV</name>
<evidence type="ECO:0008006" key="3">
    <source>
        <dbReference type="Google" id="ProtNLM"/>
    </source>
</evidence>
<organism evidence="1 2">
    <name type="scientific">Clostridium scindens (strain JCM 10418 / VPI 12708)</name>
    <dbReference type="NCBI Taxonomy" id="29347"/>
    <lineage>
        <taxon>Bacteria</taxon>
        <taxon>Bacillati</taxon>
        <taxon>Bacillota</taxon>
        <taxon>Clostridia</taxon>
        <taxon>Lachnospirales</taxon>
        <taxon>Lachnospiraceae</taxon>
    </lineage>
</organism>
<dbReference type="InterPro" id="IPR014198">
    <property type="entry name" value="Spore_III_AB"/>
</dbReference>
<reference evidence="1 2" key="1">
    <citation type="submission" date="2019-08" db="EMBL/GenBank/DDBJ databases">
        <title>In-depth cultivation of the pig gut microbiome towards novel bacterial diversity and tailored functional studies.</title>
        <authorList>
            <person name="Wylensek D."/>
            <person name="Hitch T.C.A."/>
            <person name="Clavel T."/>
        </authorList>
    </citation>
    <scope>NUCLEOTIDE SEQUENCE [LARGE SCALE GENOMIC DNA]</scope>
    <source>
        <strain evidence="1 2">BL-389-WT-3D</strain>
    </source>
</reference>
<sequence>MTAMVKTFGAVLIIGATSLWGIRAADRINDQYVQMQYLKKLIYQLRSEIRYARSYLGEAFRHIGTSSREPYKGWILEIYDRLEHKNRGTLADIWEDTVREYLGASGLPDEELDKLINLGGQLGVADIEMQVKTLDLYLEEMSLSMEEMRGGMKAKVRLCHCLGVMSGIFITVLLI</sequence>
<dbReference type="Pfam" id="PF09548">
    <property type="entry name" value="Spore_III_AB"/>
    <property type="match status" value="1"/>
</dbReference>
<dbReference type="GeneID" id="62697306"/>